<dbReference type="InterPro" id="IPR050266">
    <property type="entry name" value="AB_hydrolase_sf"/>
</dbReference>
<evidence type="ECO:0000259" key="2">
    <source>
        <dbReference type="Pfam" id="PF12146"/>
    </source>
</evidence>
<dbReference type="AlphaFoldDB" id="A0A099I5J3"/>
<name>A0A099I5J3_CLOIN</name>
<evidence type="ECO:0000313" key="3">
    <source>
        <dbReference type="EMBL" id="KGJ52532.1"/>
    </source>
</evidence>
<evidence type="ECO:0000256" key="1">
    <source>
        <dbReference type="ARBA" id="ARBA00022801"/>
    </source>
</evidence>
<dbReference type="PANTHER" id="PTHR43798">
    <property type="entry name" value="MONOACYLGLYCEROL LIPASE"/>
    <property type="match status" value="1"/>
</dbReference>
<dbReference type="InterPro" id="IPR022742">
    <property type="entry name" value="Hydrolase_4"/>
</dbReference>
<proteinExistence type="predicted"/>
<dbReference type="GO" id="GO:0008233">
    <property type="term" value="F:peptidase activity"/>
    <property type="evidence" value="ECO:0007669"/>
    <property type="project" value="InterPro"/>
</dbReference>
<dbReference type="PANTHER" id="PTHR43798:SF33">
    <property type="entry name" value="HYDROLASE, PUTATIVE (AFU_ORTHOLOGUE AFUA_2G14860)-RELATED"/>
    <property type="match status" value="1"/>
</dbReference>
<protein>
    <submittedName>
        <fullName evidence="3">Alpha/beta hydrolase</fullName>
    </submittedName>
</protein>
<dbReference type="Proteomes" id="UP000030008">
    <property type="component" value="Unassembled WGS sequence"/>
</dbReference>
<accession>A0A099I5J3</accession>
<dbReference type="InterPro" id="IPR002410">
    <property type="entry name" value="Peptidase_S33"/>
</dbReference>
<dbReference type="RefSeq" id="WP_044906078.1">
    <property type="nucleotide sequence ID" value="NZ_JQIF01000063.1"/>
</dbReference>
<dbReference type="Gene3D" id="3.40.50.1820">
    <property type="entry name" value="alpha/beta hydrolase"/>
    <property type="match status" value="1"/>
</dbReference>
<comment type="caution">
    <text evidence="3">The sequence shown here is derived from an EMBL/GenBank/DDBJ whole genome shotgun (WGS) entry which is preliminary data.</text>
</comment>
<keyword evidence="1 3" id="KW-0378">Hydrolase</keyword>
<dbReference type="GO" id="GO:0016020">
    <property type="term" value="C:membrane"/>
    <property type="evidence" value="ECO:0007669"/>
    <property type="project" value="TreeGrafter"/>
</dbReference>
<sequence length="279" mass="31771">MERYQIQSKDCLLQVYACGRFDRDTAIIFLHGGPGSGAQAIMELPAFRALEEDALCIHFDQRGSGASSYDLKKGLCIDTLTNDVLRVIQDTRSRWSVKRLYVWGGSFGGCLAALCLERFAQELTGCILSSPAISFSRSQLLEQFERMSAAFRVRMKELPQKTEDPPTPEDLFAMEDFRAFIYSADNPSKSLRHICAMSSWFFQHSFHGLFDACEVPLLILQGKDDPVCSWRTLYDELAACGRKTIIKRFYEHCGHEVFTDQRDAFLKEIRAFLKEEPVC</sequence>
<reference evidence="3 4" key="1">
    <citation type="submission" date="2014-08" db="EMBL/GenBank/DDBJ databases">
        <title>Clostridium innocuum, an unnegligible vancomycin-resistant pathogen causing extra-intestinal infections.</title>
        <authorList>
            <person name="Feng Y."/>
            <person name="Chiu C.-H."/>
        </authorList>
    </citation>
    <scope>NUCLEOTIDE SEQUENCE [LARGE SCALE GENOMIC DNA]</scope>
    <source>
        <strain evidence="3 4">AN88</strain>
    </source>
</reference>
<feature type="domain" description="Serine aminopeptidase S33" evidence="2">
    <location>
        <begin position="27"/>
        <end position="261"/>
    </location>
</feature>
<dbReference type="PRINTS" id="PR00793">
    <property type="entry name" value="PROAMNOPTASE"/>
</dbReference>
<dbReference type="EMBL" id="JQIF01000063">
    <property type="protein sequence ID" value="KGJ52532.1"/>
    <property type="molecule type" value="Genomic_DNA"/>
</dbReference>
<organism evidence="3 4">
    <name type="scientific">Clostridium innocuum</name>
    <dbReference type="NCBI Taxonomy" id="1522"/>
    <lineage>
        <taxon>Bacteria</taxon>
        <taxon>Bacillati</taxon>
        <taxon>Bacillota</taxon>
        <taxon>Clostridia</taxon>
        <taxon>Eubacteriales</taxon>
        <taxon>Clostridiaceae</taxon>
        <taxon>Clostridium</taxon>
    </lineage>
</organism>
<dbReference type="GO" id="GO:0006508">
    <property type="term" value="P:proteolysis"/>
    <property type="evidence" value="ECO:0007669"/>
    <property type="project" value="InterPro"/>
</dbReference>
<evidence type="ECO:0000313" key="4">
    <source>
        <dbReference type="Proteomes" id="UP000030008"/>
    </source>
</evidence>
<dbReference type="InterPro" id="IPR029058">
    <property type="entry name" value="AB_hydrolase_fold"/>
</dbReference>
<dbReference type="SUPFAM" id="SSF53474">
    <property type="entry name" value="alpha/beta-Hydrolases"/>
    <property type="match status" value="1"/>
</dbReference>
<gene>
    <name evidence="3" type="ORF">CIAN88_14175</name>
</gene>
<dbReference type="Pfam" id="PF12146">
    <property type="entry name" value="Hydrolase_4"/>
    <property type="match status" value="1"/>
</dbReference>